<evidence type="ECO:0000256" key="2">
    <source>
        <dbReference type="ARBA" id="ARBA00022525"/>
    </source>
</evidence>
<dbReference type="SUPFAM" id="SSF56968">
    <property type="entry name" value="Lipovitellin-phosvitin complex, beta-sheet shell regions"/>
    <property type="match status" value="1"/>
</dbReference>
<dbReference type="InterPro" id="IPR015819">
    <property type="entry name" value="Lipid_transp_b-sht_shell"/>
</dbReference>
<evidence type="ECO:0000256" key="1">
    <source>
        <dbReference type="ARBA" id="ARBA00004613"/>
    </source>
</evidence>
<reference evidence="6" key="1">
    <citation type="submission" date="2025-08" db="UniProtKB">
        <authorList>
            <consortium name="RefSeq"/>
        </authorList>
    </citation>
    <scope>IDENTIFICATION</scope>
</reference>
<evidence type="ECO:0000256" key="3">
    <source>
        <dbReference type="ARBA" id="ARBA00023180"/>
    </source>
</evidence>
<feature type="non-terminal residue" evidence="6">
    <location>
        <position position="694"/>
    </location>
</feature>
<protein>
    <submittedName>
        <fullName evidence="6">Uncharacterized protein LOC108253233</fullName>
    </submittedName>
</protein>
<evidence type="ECO:0000313" key="5">
    <source>
        <dbReference type="Proteomes" id="UP000079169"/>
    </source>
</evidence>
<dbReference type="Pfam" id="PF06448">
    <property type="entry name" value="DUF1081"/>
    <property type="match status" value="1"/>
</dbReference>
<sequence>METGNDEIKQGNDILFAPKDILFTPILQFSGHLLNATCLLKIIESDPDDIIMEYNTNTTNIHSHQVYLNNTASISSISGLPLEFALSLVNSYNFNYNYELDWSDLFRGKNLRLDVHFNPSLHLQFKSFLGVRLEYVERKEAGENEGDKEFDDGVEEVVNKIQNGLELRAKVLTESFVDLKFALQKGSIVDFKINVPRKRVELLDISTRLLLHKVSSTQPAAFSGPAANSAPVASLTSGTIPYPSRPIGQESYEICWPEAVSDTLGLEFCSELNYYNYSSDARLAGFPLSGDFNLRARVYRVDTFSRYELFASNGFSVTNTKSLQSLVLSFNTPGSAIDRKIHASLSLDRANPGLKLRLQCPLGNVELAGKYMAKPNHRAVTLLAHMNGREMLNLEANMMSENSGNTARYEPSLVVFYKSVLFVDIKGHIDYIVGVKYNADLSVKGFTQRPIDISGDLTYASNKTSLNVHMNSDQYGFFELRGTLKQSDHGSFLAKALVNYGSSKSIQQHGGISITFNIYLPNNRHLSGHLVYTSSDTRSDDWRKELTVSLKLNKDDAVELSVLYSRDLRTREELIVTKLAWKHANMNTNGHKMAALENKMADGWKRVEWNVSYRLFEKINMELVLPQYYFHVTLDLNYVGFYEPELCWILWLQLKFAGNEIHSELELGENSLNYEGKWNNYTLSGSSEYSITYK</sequence>
<dbReference type="PaxDb" id="121845-A0A3Q0J6P1"/>
<dbReference type="GeneID" id="108253233"/>
<dbReference type="KEGG" id="dci:108253233"/>
<dbReference type="AlphaFoldDB" id="A0A3Q0J6P1"/>
<dbReference type="STRING" id="121845.A0A3Q0J6P1"/>
<dbReference type="GO" id="GO:0005319">
    <property type="term" value="F:lipid transporter activity"/>
    <property type="evidence" value="ECO:0007669"/>
    <property type="project" value="InterPro"/>
</dbReference>
<gene>
    <name evidence="6" type="primary">LOC108253233</name>
</gene>
<dbReference type="InterPro" id="IPR009454">
    <property type="entry name" value="Lipid_transpt_open_b-sht"/>
</dbReference>
<evidence type="ECO:0000313" key="6">
    <source>
        <dbReference type="RefSeq" id="XP_026684134.1"/>
    </source>
</evidence>
<keyword evidence="3" id="KW-0325">Glycoprotein</keyword>
<dbReference type="Proteomes" id="UP000079169">
    <property type="component" value="Unplaced"/>
</dbReference>
<accession>A0A3Q0J6P1</accession>
<dbReference type="RefSeq" id="XP_026684134.1">
    <property type="nucleotide sequence ID" value="XM_026828333.1"/>
</dbReference>
<keyword evidence="5" id="KW-1185">Reference proteome</keyword>
<evidence type="ECO:0000259" key="4">
    <source>
        <dbReference type="Pfam" id="PF06448"/>
    </source>
</evidence>
<keyword evidence="2" id="KW-0964">Secreted</keyword>
<proteinExistence type="predicted"/>
<feature type="domain" description="Lipid transport open beta-sheet" evidence="4">
    <location>
        <begin position="252"/>
        <end position="361"/>
    </location>
</feature>
<comment type="subcellular location">
    <subcellularLocation>
        <location evidence="1">Secreted</location>
    </subcellularLocation>
</comment>
<organism evidence="5 6">
    <name type="scientific">Diaphorina citri</name>
    <name type="common">Asian citrus psyllid</name>
    <dbReference type="NCBI Taxonomy" id="121845"/>
    <lineage>
        <taxon>Eukaryota</taxon>
        <taxon>Metazoa</taxon>
        <taxon>Ecdysozoa</taxon>
        <taxon>Arthropoda</taxon>
        <taxon>Hexapoda</taxon>
        <taxon>Insecta</taxon>
        <taxon>Pterygota</taxon>
        <taxon>Neoptera</taxon>
        <taxon>Paraneoptera</taxon>
        <taxon>Hemiptera</taxon>
        <taxon>Sternorrhyncha</taxon>
        <taxon>Psylloidea</taxon>
        <taxon>Psyllidae</taxon>
        <taxon>Diaphorininae</taxon>
        <taxon>Diaphorina</taxon>
    </lineage>
</organism>
<dbReference type="GO" id="GO:0005576">
    <property type="term" value="C:extracellular region"/>
    <property type="evidence" value="ECO:0007669"/>
    <property type="project" value="UniProtKB-SubCell"/>
</dbReference>
<name>A0A3Q0J6P1_DIACI</name>